<reference evidence="1" key="1">
    <citation type="submission" date="2020-06" db="EMBL/GenBank/DDBJ databases">
        <title>Draft genome sequences of strains closely related to Aspergillus parafelis and Aspergillus hiratsukae.</title>
        <authorList>
            <person name="Dos Santos R.A.C."/>
            <person name="Rivero-Menendez O."/>
            <person name="Steenwyk J.L."/>
            <person name="Mead M.E."/>
            <person name="Goldman G.H."/>
            <person name="Alastruey-Izquierdo A."/>
            <person name="Rokas A."/>
        </authorList>
    </citation>
    <scope>NUCLEOTIDE SEQUENCE</scope>
    <source>
        <strain evidence="1">CNM-CM5793</strain>
        <strain evidence="2">CNM-CM6106</strain>
    </source>
</reference>
<accession>A0A8H6P645</accession>
<evidence type="ECO:0000313" key="3">
    <source>
        <dbReference type="Proteomes" id="UP000630445"/>
    </source>
</evidence>
<gene>
    <name evidence="1" type="ORF">CNMCM5793_007433</name>
    <name evidence="2" type="ORF">CNMCM6106_004648</name>
</gene>
<organism evidence="1 3">
    <name type="scientific">Aspergillus hiratsukae</name>
    <dbReference type="NCBI Taxonomy" id="1194566"/>
    <lineage>
        <taxon>Eukaryota</taxon>
        <taxon>Fungi</taxon>
        <taxon>Dikarya</taxon>
        <taxon>Ascomycota</taxon>
        <taxon>Pezizomycotina</taxon>
        <taxon>Eurotiomycetes</taxon>
        <taxon>Eurotiomycetidae</taxon>
        <taxon>Eurotiales</taxon>
        <taxon>Aspergillaceae</taxon>
        <taxon>Aspergillus</taxon>
        <taxon>Aspergillus subgen. Fumigati</taxon>
    </lineage>
</organism>
<keyword evidence="3" id="KW-1185">Reference proteome</keyword>
<dbReference type="Proteomes" id="UP000630445">
    <property type="component" value="Unassembled WGS sequence"/>
</dbReference>
<dbReference type="EMBL" id="JACBAD010002077">
    <property type="protein sequence ID" value="KAF7118057.1"/>
    <property type="molecule type" value="Genomic_DNA"/>
</dbReference>
<dbReference type="EMBL" id="JACBAF010002319">
    <property type="protein sequence ID" value="KAF7155502.1"/>
    <property type="molecule type" value="Genomic_DNA"/>
</dbReference>
<comment type="caution">
    <text evidence="1">The sequence shown here is derived from an EMBL/GenBank/DDBJ whole genome shotgun (WGS) entry which is preliminary data.</text>
</comment>
<evidence type="ECO:0000313" key="2">
    <source>
        <dbReference type="EMBL" id="KAF7155502.1"/>
    </source>
</evidence>
<proteinExistence type="predicted"/>
<evidence type="ECO:0000313" key="1">
    <source>
        <dbReference type="EMBL" id="KAF7118057.1"/>
    </source>
</evidence>
<dbReference type="OrthoDB" id="1577640at2759"/>
<dbReference type="AlphaFoldDB" id="A0A8H6P645"/>
<sequence>MLAWLCLAVRTAHYDSVGLSTGKFYHDVFVLDEQEKIPREAKDHTCWFDLFKSALIAVEPGVPLDSDMSLRTSFEMMLMITAVEYPLMVDSGLILMGYSTALVPMKANNDSFVWHLEVAEHDRQLTVAELVATKSNWLKIDDLNQLRHSQALLGWCPKATMTLGTDLIDVKAVGWSDAPPKKTTWHWAGANLQLVAQSAAPAQIGGQLGISMERRVNVLRFSPLNNYLKCLSSSAAEQIILYDLTARRAWLVPLLVAFHHMLTAYWKSIPENCRQSPVPQANPSPQYDLVLRELLKDNGDLVIEISPSDKCTMRDLIMGFSVNMSKVSIHPPRGSEVYGYEFMDIVMDSPLADLKKRKVEKQGLGWTSLLSEVRCLFCSNLGDVIIGGRANEPSAPCNRLIEGFDC</sequence>
<name>A0A8H6P645_9EURO</name>
<protein>
    <submittedName>
        <fullName evidence="1">Uncharacterized protein</fullName>
    </submittedName>
</protein>
<dbReference type="Proteomes" id="UP000662466">
    <property type="component" value="Unassembled WGS sequence"/>
</dbReference>